<dbReference type="EMBL" id="JAMDMJ010000001">
    <property type="protein sequence ID" value="MCY9594268.1"/>
    <property type="molecule type" value="Genomic_DNA"/>
</dbReference>
<dbReference type="InterPro" id="IPR036390">
    <property type="entry name" value="WH_DNA-bd_sf"/>
</dbReference>
<name>A0A410WVV3_9BACL</name>
<reference evidence="6 7" key="1">
    <citation type="submission" date="2018-01" db="EMBL/GenBank/DDBJ databases">
        <title>The whole genome sequencing and assembly of Paenibacillus chitinolyticus KCCM 41400 strain.</title>
        <authorList>
            <person name="Kim J.-Y."/>
            <person name="Park M.-K."/>
            <person name="Lee Y.-J."/>
            <person name="Yi H."/>
            <person name="Bahn Y.-S."/>
            <person name="Kim J.F."/>
            <person name="Lee D.-W."/>
        </authorList>
    </citation>
    <scope>NUCLEOTIDE SEQUENCE [LARGE SCALE GENOMIC DNA]</scope>
    <source>
        <strain evidence="6 7">KCCM 41400</strain>
    </source>
</reference>
<organism evidence="6 7">
    <name type="scientific">Paenibacillus chitinolyticus</name>
    <dbReference type="NCBI Taxonomy" id="79263"/>
    <lineage>
        <taxon>Bacteria</taxon>
        <taxon>Bacillati</taxon>
        <taxon>Bacillota</taxon>
        <taxon>Bacilli</taxon>
        <taxon>Bacillales</taxon>
        <taxon>Paenibacillaceae</taxon>
        <taxon>Paenibacillus</taxon>
    </lineage>
</organism>
<protein>
    <submittedName>
        <fullName evidence="6">MarR family transcriptional regulator</fullName>
    </submittedName>
</protein>
<dbReference type="PROSITE" id="PS50995">
    <property type="entry name" value="HTH_MARR_2"/>
    <property type="match status" value="1"/>
</dbReference>
<dbReference type="Proteomes" id="UP000288943">
    <property type="component" value="Chromosome"/>
</dbReference>
<reference evidence="5 8" key="2">
    <citation type="submission" date="2022-05" db="EMBL/GenBank/DDBJ databases">
        <title>Genome Sequencing of Bee-Associated Microbes.</title>
        <authorList>
            <person name="Dunlap C."/>
        </authorList>
    </citation>
    <scope>NUCLEOTIDE SEQUENCE [LARGE SCALE GENOMIC DNA]</scope>
    <source>
        <strain evidence="5 8">NRRL B-23120</strain>
    </source>
</reference>
<dbReference type="Pfam" id="PF01047">
    <property type="entry name" value="MarR"/>
    <property type="match status" value="1"/>
</dbReference>
<evidence type="ECO:0000313" key="6">
    <source>
        <dbReference type="EMBL" id="QAV18474.1"/>
    </source>
</evidence>
<feature type="domain" description="HTH marR-type" evidence="4">
    <location>
        <begin position="13"/>
        <end position="145"/>
    </location>
</feature>
<dbReference type="Proteomes" id="UP001527202">
    <property type="component" value="Unassembled WGS sequence"/>
</dbReference>
<dbReference type="InterPro" id="IPR000835">
    <property type="entry name" value="HTH_MarR-typ"/>
</dbReference>
<dbReference type="SUPFAM" id="SSF46785">
    <property type="entry name" value="Winged helix' DNA-binding domain"/>
    <property type="match status" value="1"/>
</dbReference>
<dbReference type="EMBL" id="CP026520">
    <property type="protein sequence ID" value="QAV18474.1"/>
    <property type="molecule type" value="Genomic_DNA"/>
</dbReference>
<dbReference type="PANTHER" id="PTHR42756:SF1">
    <property type="entry name" value="TRANSCRIPTIONAL REPRESSOR OF EMRAB OPERON"/>
    <property type="match status" value="1"/>
</dbReference>
<dbReference type="SMART" id="SM00347">
    <property type="entry name" value="HTH_MARR"/>
    <property type="match status" value="1"/>
</dbReference>
<dbReference type="PRINTS" id="PR00598">
    <property type="entry name" value="HTHMARR"/>
</dbReference>
<accession>A0A410WVV3</accession>
<evidence type="ECO:0000256" key="3">
    <source>
        <dbReference type="ARBA" id="ARBA00023163"/>
    </source>
</evidence>
<keyword evidence="1" id="KW-0805">Transcription regulation</keyword>
<dbReference type="OrthoDB" id="5327581at2"/>
<dbReference type="GeneID" id="95375659"/>
<dbReference type="Gene3D" id="1.10.10.10">
    <property type="entry name" value="Winged helix-like DNA-binding domain superfamily/Winged helix DNA-binding domain"/>
    <property type="match status" value="1"/>
</dbReference>
<dbReference type="GO" id="GO:0003677">
    <property type="term" value="F:DNA binding"/>
    <property type="evidence" value="ECO:0007669"/>
    <property type="project" value="UniProtKB-KW"/>
</dbReference>
<evidence type="ECO:0000313" key="7">
    <source>
        <dbReference type="Proteomes" id="UP000288943"/>
    </source>
</evidence>
<dbReference type="InterPro" id="IPR036388">
    <property type="entry name" value="WH-like_DNA-bd_sf"/>
</dbReference>
<keyword evidence="2" id="KW-0238">DNA-binding</keyword>
<dbReference type="KEGG" id="pchi:PC41400_12640"/>
<dbReference type="AlphaFoldDB" id="A0A410WVV3"/>
<dbReference type="GO" id="GO:0003700">
    <property type="term" value="F:DNA-binding transcription factor activity"/>
    <property type="evidence" value="ECO:0007669"/>
    <property type="project" value="InterPro"/>
</dbReference>
<proteinExistence type="predicted"/>
<dbReference type="PANTHER" id="PTHR42756">
    <property type="entry name" value="TRANSCRIPTIONAL REGULATOR, MARR"/>
    <property type="match status" value="1"/>
</dbReference>
<keyword evidence="3" id="KW-0804">Transcription</keyword>
<evidence type="ECO:0000313" key="5">
    <source>
        <dbReference type="EMBL" id="MCY9594268.1"/>
    </source>
</evidence>
<evidence type="ECO:0000256" key="2">
    <source>
        <dbReference type="ARBA" id="ARBA00023125"/>
    </source>
</evidence>
<gene>
    <name evidence="5" type="ORF">M5X16_00545</name>
    <name evidence="6" type="ORF">PC41400_12640</name>
</gene>
<dbReference type="RefSeq" id="WP_042228229.1">
    <property type="nucleotide sequence ID" value="NZ_CP026520.1"/>
</dbReference>
<evidence type="ECO:0000313" key="8">
    <source>
        <dbReference type="Proteomes" id="UP001527202"/>
    </source>
</evidence>
<sequence>MTTEPIFNKNGLNDSLGFLLGVAYRKISNSLSQRLKEYDITPEQWSVLYRIYEQDGLIQKDIAAKAGKDKPTTTRILDSLESKQFIRKQVGQGDRRSFHIYMTDKGRSLIAETVSIEQQTIRDAAAGLSQEQYDQLITFLRGIIDNLTLTSESE</sequence>
<evidence type="ECO:0000256" key="1">
    <source>
        <dbReference type="ARBA" id="ARBA00023015"/>
    </source>
</evidence>
<keyword evidence="8" id="KW-1185">Reference proteome</keyword>
<evidence type="ECO:0000259" key="4">
    <source>
        <dbReference type="PROSITE" id="PS50995"/>
    </source>
</evidence>